<dbReference type="Proteomes" id="UP000075243">
    <property type="component" value="Chromosome 8"/>
</dbReference>
<dbReference type="EMBL" id="CM003610">
    <property type="protein sequence ID" value="KYP62210.1"/>
    <property type="molecule type" value="Genomic_DNA"/>
</dbReference>
<dbReference type="PANTHER" id="PTHR11439">
    <property type="entry name" value="GAG-POL-RELATED RETROTRANSPOSON"/>
    <property type="match status" value="1"/>
</dbReference>
<feature type="non-terminal residue" evidence="1">
    <location>
        <position position="1"/>
    </location>
</feature>
<dbReference type="Gramene" id="C.cajan_16259.t">
    <property type="protein sequence ID" value="C.cajan_16259.t"/>
    <property type="gene ID" value="C.cajan_16259"/>
</dbReference>
<evidence type="ECO:0000313" key="1">
    <source>
        <dbReference type="EMBL" id="KYP62210.1"/>
    </source>
</evidence>
<sequence length="132" mass="14815">ITGCKSTNSLANPSIRLNEDEGDPVTDPTTFRRLIGQLLYLTNTRPYISFVVQFMSKPRYSNLQAPFQILKCLKNALGKGLFYAVHNPHKIQPFSDSDWAPCCITQKSIIGYCIFYGTKAEYRALASVACEL</sequence>
<reference evidence="1 2" key="1">
    <citation type="journal article" date="2012" name="Nat. Biotechnol.">
        <title>Draft genome sequence of pigeonpea (Cajanus cajan), an orphan legume crop of resource-poor farmers.</title>
        <authorList>
            <person name="Varshney R.K."/>
            <person name="Chen W."/>
            <person name="Li Y."/>
            <person name="Bharti A.K."/>
            <person name="Saxena R.K."/>
            <person name="Schlueter J.A."/>
            <person name="Donoghue M.T."/>
            <person name="Azam S."/>
            <person name="Fan G."/>
            <person name="Whaley A.M."/>
            <person name="Farmer A.D."/>
            <person name="Sheridan J."/>
            <person name="Iwata A."/>
            <person name="Tuteja R."/>
            <person name="Penmetsa R.V."/>
            <person name="Wu W."/>
            <person name="Upadhyaya H.D."/>
            <person name="Yang S.P."/>
            <person name="Shah T."/>
            <person name="Saxena K.B."/>
            <person name="Michael T."/>
            <person name="McCombie W.R."/>
            <person name="Yang B."/>
            <person name="Zhang G."/>
            <person name="Yang H."/>
            <person name="Wang J."/>
            <person name="Spillane C."/>
            <person name="Cook D.R."/>
            <person name="May G.D."/>
            <person name="Xu X."/>
            <person name="Jackson S.A."/>
        </authorList>
    </citation>
    <scope>NUCLEOTIDE SEQUENCE [LARGE SCALE GENOMIC DNA]</scope>
    <source>
        <strain evidence="2">cv. Asha</strain>
    </source>
</reference>
<keyword evidence="2" id="KW-1185">Reference proteome</keyword>
<dbReference type="AlphaFoldDB" id="A0A151T5A8"/>
<proteinExistence type="predicted"/>
<organism evidence="1 2">
    <name type="scientific">Cajanus cajan</name>
    <name type="common">Pigeon pea</name>
    <name type="synonym">Cajanus indicus</name>
    <dbReference type="NCBI Taxonomy" id="3821"/>
    <lineage>
        <taxon>Eukaryota</taxon>
        <taxon>Viridiplantae</taxon>
        <taxon>Streptophyta</taxon>
        <taxon>Embryophyta</taxon>
        <taxon>Tracheophyta</taxon>
        <taxon>Spermatophyta</taxon>
        <taxon>Magnoliopsida</taxon>
        <taxon>eudicotyledons</taxon>
        <taxon>Gunneridae</taxon>
        <taxon>Pentapetalae</taxon>
        <taxon>rosids</taxon>
        <taxon>fabids</taxon>
        <taxon>Fabales</taxon>
        <taxon>Fabaceae</taxon>
        <taxon>Papilionoideae</taxon>
        <taxon>50 kb inversion clade</taxon>
        <taxon>NPAAA clade</taxon>
        <taxon>indigoferoid/millettioid clade</taxon>
        <taxon>Phaseoleae</taxon>
        <taxon>Cajanus</taxon>
    </lineage>
</organism>
<name>A0A151T5A8_CAJCA</name>
<evidence type="ECO:0000313" key="2">
    <source>
        <dbReference type="Proteomes" id="UP000075243"/>
    </source>
</evidence>
<evidence type="ECO:0008006" key="3">
    <source>
        <dbReference type="Google" id="ProtNLM"/>
    </source>
</evidence>
<dbReference type="PANTHER" id="PTHR11439:SF470">
    <property type="entry name" value="CYSTEINE-RICH RLK (RECEPTOR-LIKE PROTEIN KINASE) 8"/>
    <property type="match status" value="1"/>
</dbReference>
<accession>A0A151T5A8</accession>
<protein>
    <recommendedName>
        <fullName evidence="3">Reverse transcriptase Ty1/copia-type domain-containing protein</fullName>
    </recommendedName>
</protein>
<gene>
    <name evidence="1" type="ORF">KK1_016735</name>
</gene>